<keyword evidence="6" id="KW-1185">Reference proteome</keyword>
<keyword evidence="1" id="KW-0813">Transport</keyword>
<keyword evidence="2" id="KW-0547">Nucleotide-binding</keyword>
<dbReference type="InterPro" id="IPR003439">
    <property type="entry name" value="ABC_transporter-like_ATP-bd"/>
</dbReference>
<accession>A0ABT5UDZ1</accession>
<evidence type="ECO:0000313" key="6">
    <source>
        <dbReference type="Proteomes" id="UP001528823"/>
    </source>
</evidence>
<dbReference type="Gene3D" id="3.40.50.300">
    <property type="entry name" value="P-loop containing nucleotide triphosphate hydrolases"/>
    <property type="match status" value="1"/>
</dbReference>
<dbReference type="Pfam" id="PF00005">
    <property type="entry name" value="ABC_tran"/>
    <property type="match status" value="1"/>
</dbReference>
<evidence type="ECO:0000259" key="4">
    <source>
        <dbReference type="PROSITE" id="PS50893"/>
    </source>
</evidence>
<sequence>MKSLALEISNLHKTYDNGHEALKGISLAVEQGDFFALLGPNGAGKSTTIGIISSLINKTAGDVSIFGYNLAQQRFLAKKQLGVVPQEFNFNQFEKTKDILVTQGGYYGMRPQQAKAQADHYLKQLGIWDKRDVPARMLSGGMKRRLMIARALIHEPNLLILDEPTAGVDIELRRSMWEFLTDINKNKGITIILTTHYLEEAEQLCRNIAIIDKGSLVENTSMKSLLRQLHLETFILDTRQAINEPPVVNGYLMKLVDDHTLEVQVEKSQGLNPLFSQLSQQQIDVTSMRNKANRLEELFVSLVEAGNNSSK</sequence>
<evidence type="ECO:0000256" key="3">
    <source>
        <dbReference type="ARBA" id="ARBA00022840"/>
    </source>
</evidence>
<evidence type="ECO:0000313" key="5">
    <source>
        <dbReference type="EMBL" id="MDE1464586.1"/>
    </source>
</evidence>
<comment type="caution">
    <text evidence="5">The sequence shown here is derived from an EMBL/GenBank/DDBJ whole genome shotgun (WGS) entry which is preliminary data.</text>
</comment>
<dbReference type="InterPro" id="IPR050763">
    <property type="entry name" value="ABC_transporter_ATP-binding"/>
</dbReference>
<organism evidence="5 6">
    <name type="scientific">Spartinivicinus poritis</name>
    <dbReference type="NCBI Taxonomy" id="2994640"/>
    <lineage>
        <taxon>Bacteria</taxon>
        <taxon>Pseudomonadati</taxon>
        <taxon>Pseudomonadota</taxon>
        <taxon>Gammaproteobacteria</taxon>
        <taxon>Oceanospirillales</taxon>
        <taxon>Zooshikellaceae</taxon>
        <taxon>Spartinivicinus</taxon>
    </lineage>
</organism>
<dbReference type="SUPFAM" id="SSF52540">
    <property type="entry name" value="P-loop containing nucleoside triphosphate hydrolases"/>
    <property type="match status" value="1"/>
</dbReference>
<proteinExistence type="predicted"/>
<dbReference type="PANTHER" id="PTHR42711">
    <property type="entry name" value="ABC TRANSPORTER ATP-BINDING PROTEIN"/>
    <property type="match status" value="1"/>
</dbReference>
<dbReference type="InterPro" id="IPR027417">
    <property type="entry name" value="P-loop_NTPase"/>
</dbReference>
<dbReference type="InterPro" id="IPR017871">
    <property type="entry name" value="ABC_transporter-like_CS"/>
</dbReference>
<dbReference type="EMBL" id="JAPMOU010000038">
    <property type="protein sequence ID" value="MDE1464586.1"/>
    <property type="molecule type" value="Genomic_DNA"/>
</dbReference>
<dbReference type="PROSITE" id="PS00211">
    <property type="entry name" value="ABC_TRANSPORTER_1"/>
    <property type="match status" value="1"/>
</dbReference>
<keyword evidence="3 5" id="KW-0067">ATP-binding</keyword>
<dbReference type="RefSeq" id="WP_274690911.1">
    <property type="nucleotide sequence ID" value="NZ_JAPMOU010000038.1"/>
</dbReference>
<dbReference type="GO" id="GO:0005524">
    <property type="term" value="F:ATP binding"/>
    <property type="evidence" value="ECO:0007669"/>
    <property type="project" value="UniProtKB-KW"/>
</dbReference>
<dbReference type="InterPro" id="IPR003593">
    <property type="entry name" value="AAA+_ATPase"/>
</dbReference>
<evidence type="ECO:0000256" key="2">
    <source>
        <dbReference type="ARBA" id="ARBA00022741"/>
    </source>
</evidence>
<gene>
    <name evidence="5" type="ORF">ORQ98_21720</name>
</gene>
<dbReference type="SMART" id="SM00382">
    <property type="entry name" value="AAA"/>
    <property type="match status" value="1"/>
</dbReference>
<dbReference type="PANTHER" id="PTHR42711:SF15">
    <property type="entry name" value="ABC-TYPE MULTIDRUG TRANSPORT SYSTEM, ATPASE COMPONENT"/>
    <property type="match status" value="1"/>
</dbReference>
<protein>
    <submittedName>
        <fullName evidence="5">ABC transporter ATP-binding protein</fullName>
    </submittedName>
</protein>
<evidence type="ECO:0000256" key="1">
    <source>
        <dbReference type="ARBA" id="ARBA00022448"/>
    </source>
</evidence>
<feature type="domain" description="ABC transporter" evidence="4">
    <location>
        <begin position="6"/>
        <end position="238"/>
    </location>
</feature>
<dbReference type="CDD" id="cd03230">
    <property type="entry name" value="ABC_DR_subfamily_A"/>
    <property type="match status" value="1"/>
</dbReference>
<dbReference type="Proteomes" id="UP001528823">
    <property type="component" value="Unassembled WGS sequence"/>
</dbReference>
<dbReference type="PROSITE" id="PS50893">
    <property type="entry name" value="ABC_TRANSPORTER_2"/>
    <property type="match status" value="1"/>
</dbReference>
<reference evidence="5 6" key="1">
    <citation type="submission" date="2022-11" db="EMBL/GenBank/DDBJ databases">
        <title>Spartinivicinus poritis sp. nov., isolated from scleractinian coral Porites lutea.</title>
        <authorList>
            <person name="Zhang G."/>
            <person name="Cai L."/>
            <person name="Wei Q."/>
        </authorList>
    </citation>
    <scope>NUCLEOTIDE SEQUENCE [LARGE SCALE GENOMIC DNA]</scope>
    <source>
        <strain evidence="5 6">A2-2</strain>
    </source>
</reference>
<name>A0ABT5UDZ1_9GAMM</name>